<dbReference type="RefSeq" id="WP_324693217.1">
    <property type="nucleotide sequence ID" value="NZ_JAYMYJ010000029.1"/>
</dbReference>
<reference evidence="2" key="1">
    <citation type="submission" date="2023-07" db="EMBL/GenBank/DDBJ databases">
        <title>The carbon used by Thiothrix.</title>
        <authorList>
            <person name="Chen L."/>
        </authorList>
    </citation>
    <scope>NUCLEOTIDE SEQUENCE [LARGE SCALE GENOMIC DNA]</scope>
</reference>
<gene>
    <name evidence="1" type="ORF">VSS37_03275</name>
</gene>
<accession>A0ABU6CT38</accession>
<dbReference type="EMBL" id="JAYMYJ010000029">
    <property type="protein sequence ID" value="MEB4589991.1"/>
    <property type="molecule type" value="Genomic_DNA"/>
</dbReference>
<proteinExistence type="predicted"/>
<organism evidence="1 2">
    <name type="scientific">Candidatus Thiothrix phosphatis</name>
    <dbReference type="NCBI Taxonomy" id="3112415"/>
    <lineage>
        <taxon>Bacteria</taxon>
        <taxon>Pseudomonadati</taxon>
        <taxon>Pseudomonadota</taxon>
        <taxon>Gammaproteobacteria</taxon>
        <taxon>Thiotrichales</taxon>
        <taxon>Thiotrichaceae</taxon>
        <taxon>Thiothrix</taxon>
    </lineage>
</organism>
<protein>
    <recommendedName>
        <fullName evidence="3">HNH nuclease domain-containing protein</fullName>
    </recommendedName>
</protein>
<evidence type="ECO:0008006" key="3">
    <source>
        <dbReference type="Google" id="ProtNLM"/>
    </source>
</evidence>
<dbReference type="Proteomes" id="UP001308005">
    <property type="component" value="Unassembled WGS sequence"/>
</dbReference>
<evidence type="ECO:0000313" key="2">
    <source>
        <dbReference type="Proteomes" id="UP001308005"/>
    </source>
</evidence>
<evidence type="ECO:0000313" key="1">
    <source>
        <dbReference type="EMBL" id="MEB4589991.1"/>
    </source>
</evidence>
<keyword evidence="2" id="KW-1185">Reference proteome</keyword>
<name>A0ABU6CT38_9GAMM</name>
<comment type="caution">
    <text evidence="1">The sequence shown here is derived from an EMBL/GenBank/DDBJ whole genome shotgun (WGS) entry which is preliminary data.</text>
</comment>
<sequence>MQFFNIIKILLTGKRDRKAQAEWRKAVMRRCAARSVLSGDTRKLEAHHLFNVASFPVFAGAAWNGVLLTDAEHTSYHKWAGVRYNTPFDFFLWWSFHKITFGLFVRGAA</sequence>